<sequence>MRRDPADAADDENWTGGYYELAIDLGPHDDGRLDAAVRALWAAAGLEPPFRRLDPRQRPDVSARALLDGHLHARVTVPGLGRTVCTVLVVREVTDDGGVTRHGDDWLDLCLPLGALSHLDARVGAYPFSHAPSRAWREPVEQWFAGVAGAVFGSVPFAYALTGFEVSGFGAEDAADGRTGLYERAADGTLRVAPVTAW</sequence>
<evidence type="ECO:0000313" key="2">
    <source>
        <dbReference type="Proteomes" id="UP000008460"/>
    </source>
</evidence>
<dbReference type="Proteomes" id="UP000008460">
    <property type="component" value="Chromosome"/>
</dbReference>
<proteinExistence type="predicted"/>
<reference evidence="1 2" key="1">
    <citation type="submission" date="2011-04" db="EMBL/GenBank/DDBJ databases">
        <title>Complete sequence of Cellulomonas fimi ATCC 484.</title>
        <authorList>
            <consortium name="US DOE Joint Genome Institute"/>
            <person name="Lucas S."/>
            <person name="Han J."/>
            <person name="Lapidus A."/>
            <person name="Cheng J.-F."/>
            <person name="Goodwin L."/>
            <person name="Pitluck S."/>
            <person name="Peters L."/>
            <person name="Chertkov O."/>
            <person name="Detter J.C."/>
            <person name="Han C."/>
            <person name="Tapia R."/>
            <person name="Land M."/>
            <person name="Hauser L."/>
            <person name="Kyrpides N."/>
            <person name="Ivanova N."/>
            <person name="Ovchinnikova G."/>
            <person name="Pagani I."/>
            <person name="Mead D."/>
            <person name="Brumm P."/>
            <person name="Woyke T."/>
        </authorList>
    </citation>
    <scope>NUCLEOTIDE SEQUENCE [LARGE SCALE GENOMIC DNA]</scope>
    <source>
        <strain evidence="2">ATCC 484 / DSM 20113 / JCM 1341 / NBRC 15513 / NCIMB 8980 / NCTC 7547</strain>
    </source>
</reference>
<organism evidence="1 2">
    <name type="scientific">Cellulomonas fimi (strain ATCC 484 / DSM 20113 / JCM 1341 / CCUG 24087 / LMG 16345 / NBRC 15513 / NCIMB 8980 / NCTC 7547 / NRS-133)</name>
    <dbReference type="NCBI Taxonomy" id="590998"/>
    <lineage>
        <taxon>Bacteria</taxon>
        <taxon>Bacillati</taxon>
        <taxon>Actinomycetota</taxon>
        <taxon>Actinomycetes</taxon>
        <taxon>Micrococcales</taxon>
        <taxon>Cellulomonadaceae</taxon>
        <taxon>Cellulomonas</taxon>
    </lineage>
</organism>
<gene>
    <name evidence="1" type="ordered locus">Celf_3396</name>
</gene>
<protein>
    <submittedName>
        <fullName evidence="1">Uncharacterized protein</fullName>
    </submittedName>
</protein>
<dbReference type="KEGG" id="cfi:Celf_3396"/>
<accession>F4H1T9</accession>
<evidence type="ECO:0000313" key="1">
    <source>
        <dbReference type="EMBL" id="AEE47509.1"/>
    </source>
</evidence>
<keyword evidence="2" id="KW-1185">Reference proteome</keyword>
<dbReference type="EMBL" id="CP002666">
    <property type="protein sequence ID" value="AEE47509.1"/>
    <property type="molecule type" value="Genomic_DNA"/>
</dbReference>
<dbReference type="RefSeq" id="WP_013772533.1">
    <property type="nucleotide sequence ID" value="NC_015514.1"/>
</dbReference>
<dbReference type="AlphaFoldDB" id="F4H1T9"/>
<dbReference type="eggNOG" id="ENOG5033MKG">
    <property type="taxonomic scope" value="Bacteria"/>
</dbReference>
<name>F4H1T9_CELFA</name>
<dbReference type="HOGENOM" id="CLU_1400286_0_0_11"/>